<feature type="region of interest" description="Disordered" evidence="1">
    <location>
        <begin position="1"/>
        <end position="47"/>
    </location>
</feature>
<organism evidence="2 3">
    <name type="scientific">Ricinus communis</name>
    <name type="common">Castor bean</name>
    <dbReference type="NCBI Taxonomy" id="3988"/>
    <lineage>
        <taxon>Eukaryota</taxon>
        <taxon>Viridiplantae</taxon>
        <taxon>Streptophyta</taxon>
        <taxon>Embryophyta</taxon>
        <taxon>Tracheophyta</taxon>
        <taxon>Spermatophyta</taxon>
        <taxon>Magnoliopsida</taxon>
        <taxon>eudicotyledons</taxon>
        <taxon>Gunneridae</taxon>
        <taxon>Pentapetalae</taxon>
        <taxon>rosids</taxon>
        <taxon>fabids</taxon>
        <taxon>Malpighiales</taxon>
        <taxon>Euphorbiaceae</taxon>
        <taxon>Acalyphoideae</taxon>
        <taxon>Acalypheae</taxon>
        <taxon>Ricinus</taxon>
    </lineage>
</organism>
<accession>B9SHZ7</accession>
<sequence>MRPDMFPSLSCRSLIESGKGQPRKDNNLESTPSKRKRSEKENNKAEGGFLKTRMLRAKQIINLRVASCRLWTPCTYVRAEFASHSEHSYLPCIWDETLTLQSLLMSSLQASIRPKLNHKKQPKVQLVLSAIEMGEDEKLIRNQSFTLRLCCSK</sequence>
<evidence type="ECO:0000256" key="1">
    <source>
        <dbReference type="SAM" id="MobiDB-lite"/>
    </source>
</evidence>
<dbReference type="AlphaFoldDB" id="B9SHZ7"/>
<protein>
    <submittedName>
        <fullName evidence="2">Uncharacterized protein</fullName>
    </submittedName>
</protein>
<dbReference type="EMBL" id="EQ973968">
    <property type="protein sequence ID" value="EEF36734.1"/>
    <property type="molecule type" value="Genomic_DNA"/>
</dbReference>
<evidence type="ECO:0000313" key="2">
    <source>
        <dbReference type="EMBL" id="EEF36734.1"/>
    </source>
</evidence>
<keyword evidence="3" id="KW-1185">Reference proteome</keyword>
<dbReference type="InParanoid" id="B9SHZ7"/>
<evidence type="ECO:0000313" key="3">
    <source>
        <dbReference type="Proteomes" id="UP000008311"/>
    </source>
</evidence>
<dbReference type="Proteomes" id="UP000008311">
    <property type="component" value="Unassembled WGS sequence"/>
</dbReference>
<name>B9SHZ7_RICCO</name>
<gene>
    <name evidence="2" type="ORF">RCOM_0611600</name>
</gene>
<proteinExistence type="predicted"/>
<reference evidence="3" key="1">
    <citation type="journal article" date="2010" name="Nat. Biotechnol.">
        <title>Draft genome sequence of the oilseed species Ricinus communis.</title>
        <authorList>
            <person name="Chan A.P."/>
            <person name="Crabtree J."/>
            <person name="Zhao Q."/>
            <person name="Lorenzi H."/>
            <person name="Orvis J."/>
            <person name="Puiu D."/>
            <person name="Melake-Berhan A."/>
            <person name="Jones K.M."/>
            <person name="Redman J."/>
            <person name="Chen G."/>
            <person name="Cahoon E.B."/>
            <person name="Gedil M."/>
            <person name="Stanke M."/>
            <person name="Haas B.J."/>
            <person name="Wortman J.R."/>
            <person name="Fraser-Liggett C.M."/>
            <person name="Ravel J."/>
            <person name="Rabinowicz P.D."/>
        </authorList>
    </citation>
    <scope>NUCLEOTIDE SEQUENCE [LARGE SCALE GENOMIC DNA]</scope>
    <source>
        <strain evidence="3">cv. Hale</strain>
    </source>
</reference>